<name>A0A0D2APA3_9PEZI</name>
<dbReference type="RefSeq" id="XP_016218362.1">
    <property type="nucleotide sequence ID" value="XM_016354267.1"/>
</dbReference>
<dbReference type="VEuPathDB" id="FungiDB:PV09_01388"/>
<keyword evidence="3" id="KW-1185">Reference proteome</keyword>
<dbReference type="GeneID" id="27309361"/>
<feature type="region of interest" description="Disordered" evidence="1">
    <location>
        <begin position="152"/>
        <end position="245"/>
    </location>
</feature>
<proteinExistence type="predicted"/>
<dbReference type="HOGENOM" id="CLU_1070397_0_0_1"/>
<gene>
    <name evidence="2" type="ORF">PV09_01388</name>
</gene>
<accession>A0A0D2APA3</accession>
<dbReference type="InParanoid" id="A0A0D2APA3"/>
<dbReference type="Proteomes" id="UP000053259">
    <property type="component" value="Unassembled WGS sequence"/>
</dbReference>
<dbReference type="EMBL" id="KN847531">
    <property type="protein sequence ID" value="KIW08493.1"/>
    <property type="molecule type" value="Genomic_DNA"/>
</dbReference>
<sequence length="260" mass="27615">MASTMAASLIKPGYATRLANEPNGHRRPAAPMDTVGPLPAIKLAIPKTPFTAPKNGLPVNPSPHTGIVDPAIQFPAGGRNSPPLFNRRRSPAMNQAEFLSPLDASSFSSQLPVGFAQDKATQTDAPDLSRSPSQASIRGCQYCRGCQRRLGHARSNSHSSSTSSVASASPETGSPEMGNEPRRSSSSFGRKFKFNLLQRSSSMPARNPNRGPAARDDDGDGGGSGVDNEARTARKKSVSKAKPVKRIAFELVDAEDHWAE</sequence>
<evidence type="ECO:0000256" key="1">
    <source>
        <dbReference type="SAM" id="MobiDB-lite"/>
    </source>
</evidence>
<reference evidence="2 3" key="1">
    <citation type="submission" date="2015-01" db="EMBL/GenBank/DDBJ databases">
        <title>The Genome Sequence of Ochroconis gallopava CBS43764.</title>
        <authorList>
            <consortium name="The Broad Institute Genomics Platform"/>
            <person name="Cuomo C."/>
            <person name="de Hoog S."/>
            <person name="Gorbushina A."/>
            <person name="Stielow B."/>
            <person name="Teixiera M."/>
            <person name="Abouelleil A."/>
            <person name="Chapman S.B."/>
            <person name="Priest M."/>
            <person name="Young S.K."/>
            <person name="Wortman J."/>
            <person name="Nusbaum C."/>
            <person name="Birren B."/>
        </authorList>
    </citation>
    <scope>NUCLEOTIDE SEQUENCE [LARGE SCALE GENOMIC DNA]</scope>
    <source>
        <strain evidence="2 3">CBS 43764</strain>
    </source>
</reference>
<evidence type="ECO:0000313" key="2">
    <source>
        <dbReference type="EMBL" id="KIW08493.1"/>
    </source>
</evidence>
<organism evidence="2 3">
    <name type="scientific">Verruconis gallopava</name>
    <dbReference type="NCBI Taxonomy" id="253628"/>
    <lineage>
        <taxon>Eukaryota</taxon>
        <taxon>Fungi</taxon>
        <taxon>Dikarya</taxon>
        <taxon>Ascomycota</taxon>
        <taxon>Pezizomycotina</taxon>
        <taxon>Dothideomycetes</taxon>
        <taxon>Pleosporomycetidae</taxon>
        <taxon>Venturiales</taxon>
        <taxon>Sympoventuriaceae</taxon>
        <taxon>Verruconis</taxon>
    </lineage>
</organism>
<evidence type="ECO:0000313" key="3">
    <source>
        <dbReference type="Proteomes" id="UP000053259"/>
    </source>
</evidence>
<dbReference type="AlphaFoldDB" id="A0A0D2APA3"/>
<feature type="compositionally biased region" description="Low complexity" evidence="1">
    <location>
        <begin position="153"/>
        <end position="169"/>
    </location>
</feature>
<protein>
    <submittedName>
        <fullName evidence="2">Uncharacterized protein</fullName>
    </submittedName>
</protein>
<feature type="compositionally biased region" description="Basic residues" evidence="1">
    <location>
        <begin position="233"/>
        <end position="245"/>
    </location>
</feature>